<evidence type="ECO:0000256" key="11">
    <source>
        <dbReference type="ARBA" id="ARBA00023211"/>
    </source>
</evidence>
<dbReference type="EMBL" id="AAKN02007374">
    <property type="status" value="NOT_ANNOTATED_CDS"/>
    <property type="molecule type" value="Genomic_DNA"/>
</dbReference>
<evidence type="ECO:0000256" key="17">
    <source>
        <dbReference type="ARBA" id="ARBA00078783"/>
    </source>
</evidence>
<gene>
    <name evidence="21" type="primary">PPM1F</name>
</gene>
<dbReference type="GO" id="GO:0045927">
    <property type="term" value="P:positive regulation of growth"/>
    <property type="evidence" value="ECO:0007669"/>
    <property type="project" value="Ensembl"/>
</dbReference>
<keyword evidence="22" id="KW-1185">Reference proteome</keyword>
<keyword evidence="11" id="KW-0464">Manganese</keyword>
<dbReference type="GO" id="GO:0005829">
    <property type="term" value="C:cytosol"/>
    <property type="evidence" value="ECO:0007669"/>
    <property type="project" value="Ensembl"/>
</dbReference>
<comment type="catalytic activity">
    <reaction evidence="13">
        <text>O-phospho-L-threonyl-[protein] + H2O = L-threonyl-[protein] + phosphate</text>
        <dbReference type="Rhea" id="RHEA:47004"/>
        <dbReference type="Rhea" id="RHEA-COMP:11060"/>
        <dbReference type="Rhea" id="RHEA-COMP:11605"/>
        <dbReference type="ChEBI" id="CHEBI:15377"/>
        <dbReference type="ChEBI" id="CHEBI:30013"/>
        <dbReference type="ChEBI" id="CHEBI:43474"/>
        <dbReference type="ChEBI" id="CHEBI:61977"/>
        <dbReference type="EC" id="3.1.3.16"/>
    </reaction>
</comment>
<reference evidence="21" key="3">
    <citation type="submission" date="2025-09" db="UniProtKB">
        <authorList>
            <consortium name="Ensembl"/>
        </authorList>
    </citation>
    <scope>IDENTIFICATION</scope>
    <source>
        <strain evidence="21">2N</strain>
    </source>
</reference>
<dbReference type="EC" id="3.1.3.16" evidence="4"/>
<dbReference type="Pfam" id="PF00481">
    <property type="entry name" value="PP2C"/>
    <property type="match status" value="1"/>
</dbReference>
<dbReference type="Bgee" id="ENSCPOG00000027062">
    <property type="expression patterns" value="Expressed in heart left ventricle and 12 other cell types or tissues"/>
</dbReference>
<accession>H0VVK3</accession>
<dbReference type="SMART" id="SM00331">
    <property type="entry name" value="PP2C_SIG"/>
    <property type="match status" value="1"/>
</dbReference>
<dbReference type="InterPro" id="IPR015655">
    <property type="entry name" value="PP2C"/>
</dbReference>
<feature type="region of interest" description="Disordered" evidence="19">
    <location>
        <begin position="426"/>
        <end position="458"/>
    </location>
</feature>
<dbReference type="GO" id="GO:0010634">
    <property type="term" value="P:positive regulation of epithelial cell migration"/>
    <property type="evidence" value="ECO:0007669"/>
    <property type="project" value="Ensembl"/>
</dbReference>
<dbReference type="InParanoid" id="H0VVK3"/>
<dbReference type="GO" id="GO:0005634">
    <property type="term" value="C:nucleus"/>
    <property type="evidence" value="ECO:0007669"/>
    <property type="project" value="TreeGrafter"/>
</dbReference>
<dbReference type="VEuPathDB" id="HostDB:ENSCPOG00000027062"/>
<reference evidence="21" key="2">
    <citation type="submission" date="2025-08" db="UniProtKB">
        <authorList>
            <consortium name="Ensembl"/>
        </authorList>
    </citation>
    <scope>IDENTIFICATION</scope>
    <source>
        <strain evidence="21">2N</strain>
    </source>
</reference>
<dbReference type="AlphaFoldDB" id="H0VVK3"/>
<evidence type="ECO:0000256" key="3">
    <source>
        <dbReference type="ARBA" id="ARBA00006702"/>
    </source>
</evidence>
<proteinExistence type="inferred from homology"/>
<evidence type="ECO:0000256" key="14">
    <source>
        <dbReference type="ARBA" id="ARBA00056926"/>
    </source>
</evidence>
<evidence type="ECO:0000256" key="16">
    <source>
        <dbReference type="ARBA" id="ARBA00070217"/>
    </source>
</evidence>
<dbReference type="FunFam" id="3.60.40.10:FF:000032">
    <property type="entry name" value="Protein phosphatase, Mg2+/Mn2+-dependent, 1F"/>
    <property type="match status" value="1"/>
</dbReference>
<dbReference type="GO" id="GO:0046872">
    <property type="term" value="F:metal ion binding"/>
    <property type="evidence" value="ECO:0007669"/>
    <property type="project" value="UniProtKB-KW"/>
</dbReference>
<dbReference type="Gene3D" id="3.60.40.10">
    <property type="entry name" value="PPM-type phosphatase domain"/>
    <property type="match status" value="1"/>
</dbReference>
<evidence type="ECO:0000256" key="15">
    <source>
        <dbReference type="ARBA" id="ARBA00062034"/>
    </source>
</evidence>
<dbReference type="EMBL" id="AAKN02007373">
    <property type="status" value="NOT_ANNOTATED_CDS"/>
    <property type="molecule type" value="Genomic_DNA"/>
</dbReference>
<dbReference type="GO" id="GO:0010628">
    <property type="term" value="P:positive regulation of gene expression"/>
    <property type="evidence" value="ECO:0007669"/>
    <property type="project" value="Ensembl"/>
</dbReference>
<dbReference type="eggNOG" id="KOG0698">
    <property type="taxonomic scope" value="Eukaryota"/>
</dbReference>
<feature type="domain" description="PPM-type phosphatase" evidence="20">
    <location>
        <begin position="160"/>
        <end position="417"/>
    </location>
</feature>
<dbReference type="GO" id="GO:0006915">
    <property type="term" value="P:apoptotic process"/>
    <property type="evidence" value="ECO:0007669"/>
    <property type="project" value="UniProtKB-KW"/>
</dbReference>
<dbReference type="GO" id="GO:2000048">
    <property type="term" value="P:negative regulation of cell-cell adhesion mediated by cadherin"/>
    <property type="evidence" value="ECO:0007669"/>
    <property type="project" value="Ensembl"/>
</dbReference>
<comment type="subunit">
    <text evidence="15">Associates with FEM1B.</text>
</comment>
<dbReference type="GO" id="GO:0051496">
    <property type="term" value="P:positive regulation of stress fiber assembly"/>
    <property type="evidence" value="ECO:0007669"/>
    <property type="project" value="Ensembl"/>
</dbReference>
<evidence type="ECO:0000256" key="6">
    <source>
        <dbReference type="ARBA" id="ARBA00022703"/>
    </source>
</evidence>
<evidence type="ECO:0000256" key="4">
    <source>
        <dbReference type="ARBA" id="ARBA00013081"/>
    </source>
</evidence>
<dbReference type="HOGENOM" id="CLU_013173_15_0_1"/>
<dbReference type="GO" id="GO:0071466">
    <property type="term" value="P:cellular response to xenobiotic stimulus"/>
    <property type="evidence" value="ECO:0007669"/>
    <property type="project" value="Ensembl"/>
</dbReference>
<dbReference type="GO" id="GO:0051894">
    <property type="term" value="P:positive regulation of focal adhesion assembly"/>
    <property type="evidence" value="ECO:0007669"/>
    <property type="project" value="Ensembl"/>
</dbReference>
<evidence type="ECO:0000256" key="5">
    <source>
        <dbReference type="ARBA" id="ARBA00022553"/>
    </source>
</evidence>
<dbReference type="PROSITE" id="PS01032">
    <property type="entry name" value="PPM_1"/>
    <property type="match status" value="1"/>
</dbReference>
<keyword evidence="10 18" id="KW-0904">Protein phosphatase</keyword>
<keyword evidence="9" id="KW-0460">Magnesium</keyword>
<dbReference type="STRING" id="10141.ENSCPOP00000014729"/>
<sequence length="458" mass="50665">ISCGAPQNSSPMACDAEISDFLNTFLQDFPAPLNPESPLPWRFSGATLSREELEGELAELAMGFLSSRNAPLPLAAALTHEAISQMLQADLSEFRKLPKQEEEEGKDNEEMEATGTSEISLSLADTTEVARSFFNQLWKVSSQWQKQVPVTARTPQKEWVVSIHAIRNARRRMEDRHVFLPAFNLLFGLSDSVDRAYFAVFDGHGGVDAARYAAVHVHVNAARQPKLLTDPAEALKEAFQHTDEMFLWKAKRERLQSGTTGVCALIAGTNLHVAWLGDSQVFLVQQGQLIKLMEPHRPDQPEEWERIQRLGGFVTFLDCWRVNAALAVSRAIGDIFQKPYVSGDADSTSRELTGSEDYLLLACDGFFDFVHLDEIASLVHSHLVKQEGDGAHVAEELVAVARDRGSSDNITVMVVFLRDPRELLESGVQGPGNSQADVRSQDLSAGLSNPQTDTPQRN</sequence>
<dbReference type="OMA" id="DEMFLFK"/>
<dbReference type="Proteomes" id="UP000005447">
    <property type="component" value="Unassembled WGS sequence"/>
</dbReference>
<name>H0VVK3_CAVPO</name>
<dbReference type="SUPFAM" id="SSF81606">
    <property type="entry name" value="PP2C-like"/>
    <property type="match status" value="1"/>
</dbReference>
<dbReference type="GO" id="GO:0050921">
    <property type="term" value="P:positive regulation of chemotaxis"/>
    <property type="evidence" value="ECO:0007669"/>
    <property type="project" value="Ensembl"/>
</dbReference>
<comment type="similarity">
    <text evidence="3 18">Belongs to the PP2C family.</text>
</comment>
<dbReference type="PROSITE" id="PS51746">
    <property type="entry name" value="PPM_2"/>
    <property type="match status" value="1"/>
</dbReference>
<evidence type="ECO:0000313" key="22">
    <source>
        <dbReference type="Proteomes" id="UP000005447"/>
    </source>
</evidence>
<evidence type="ECO:0000256" key="7">
    <source>
        <dbReference type="ARBA" id="ARBA00022723"/>
    </source>
</evidence>
<feature type="compositionally biased region" description="Polar residues" evidence="19">
    <location>
        <begin position="431"/>
        <end position="458"/>
    </location>
</feature>
<evidence type="ECO:0000256" key="2">
    <source>
        <dbReference type="ARBA" id="ARBA00001946"/>
    </source>
</evidence>
<organism evidence="21 22">
    <name type="scientific">Cavia porcellus</name>
    <name type="common">Guinea pig</name>
    <dbReference type="NCBI Taxonomy" id="10141"/>
    <lineage>
        <taxon>Eukaryota</taxon>
        <taxon>Metazoa</taxon>
        <taxon>Chordata</taxon>
        <taxon>Craniata</taxon>
        <taxon>Vertebrata</taxon>
        <taxon>Euteleostomi</taxon>
        <taxon>Mammalia</taxon>
        <taxon>Eutheria</taxon>
        <taxon>Euarchontoglires</taxon>
        <taxon>Glires</taxon>
        <taxon>Rodentia</taxon>
        <taxon>Hystricomorpha</taxon>
        <taxon>Caviidae</taxon>
        <taxon>Cavia</taxon>
    </lineage>
</organism>
<dbReference type="InterPro" id="IPR036457">
    <property type="entry name" value="PPM-type-like_dom_sf"/>
</dbReference>
<evidence type="ECO:0000256" key="18">
    <source>
        <dbReference type="RuleBase" id="RU003465"/>
    </source>
</evidence>
<dbReference type="GeneTree" id="ENSGT00940000158884"/>
<evidence type="ECO:0000256" key="10">
    <source>
        <dbReference type="ARBA" id="ARBA00022912"/>
    </source>
</evidence>
<dbReference type="InterPro" id="IPR000222">
    <property type="entry name" value="PP2C_BS"/>
</dbReference>
<dbReference type="InterPro" id="IPR001932">
    <property type="entry name" value="PPM-type_phosphatase-like_dom"/>
</dbReference>
<dbReference type="GO" id="GO:0045892">
    <property type="term" value="P:negative regulation of DNA-templated transcription"/>
    <property type="evidence" value="ECO:0007669"/>
    <property type="project" value="Ensembl"/>
</dbReference>
<evidence type="ECO:0000259" key="20">
    <source>
        <dbReference type="PROSITE" id="PS51746"/>
    </source>
</evidence>
<keyword evidence="6" id="KW-0053">Apoptosis</keyword>
<dbReference type="GO" id="GO:0008138">
    <property type="term" value="F:protein tyrosine/serine/threonine phosphatase activity"/>
    <property type="evidence" value="ECO:0007669"/>
    <property type="project" value="Ensembl"/>
</dbReference>
<evidence type="ECO:0000256" key="1">
    <source>
        <dbReference type="ARBA" id="ARBA00001936"/>
    </source>
</evidence>
<comment type="catalytic activity">
    <reaction evidence="12">
        <text>O-phospho-L-seryl-[protein] + H2O = L-seryl-[protein] + phosphate</text>
        <dbReference type="Rhea" id="RHEA:20629"/>
        <dbReference type="Rhea" id="RHEA-COMP:9863"/>
        <dbReference type="Rhea" id="RHEA-COMP:11604"/>
        <dbReference type="ChEBI" id="CHEBI:15377"/>
        <dbReference type="ChEBI" id="CHEBI:29999"/>
        <dbReference type="ChEBI" id="CHEBI:43474"/>
        <dbReference type="ChEBI" id="CHEBI:83421"/>
        <dbReference type="EC" id="3.1.3.16"/>
    </reaction>
</comment>
<dbReference type="GO" id="GO:0035556">
    <property type="term" value="P:intracellular signal transduction"/>
    <property type="evidence" value="ECO:0007669"/>
    <property type="project" value="Ensembl"/>
</dbReference>
<dbReference type="FunCoup" id="H0VVK3">
    <property type="interactions" value="540"/>
</dbReference>
<dbReference type="SMART" id="SM00332">
    <property type="entry name" value="PP2Cc"/>
    <property type="match status" value="1"/>
</dbReference>
<dbReference type="Ensembl" id="ENSCPOT00000026595.2">
    <property type="protein sequence ID" value="ENSCPOP00000014729.2"/>
    <property type="gene ID" value="ENSCPOG00000027062.2"/>
</dbReference>
<evidence type="ECO:0000256" key="12">
    <source>
        <dbReference type="ARBA" id="ARBA00047761"/>
    </source>
</evidence>
<comment type="cofactor">
    <cofactor evidence="1">
        <name>Mn(2+)</name>
        <dbReference type="ChEBI" id="CHEBI:29035"/>
    </cofactor>
</comment>
<dbReference type="GO" id="GO:0033192">
    <property type="term" value="F:calmodulin-dependent protein phosphatase activity"/>
    <property type="evidence" value="ECO:0007669"/>
    <property type="project" value="Ensembl"/>
</dbReference>
<keyword evidence="8 18" id="KW-0378">Hydrolase</keyword>
<evidence type="ECO:0000256" key="13">
    <source>
        <dbReference type="ARBA" id="ARBA00048336"/>
    </source>
</evidence>
<evidence type="ECO:0000256" key="19">
    <source>
        <dbReference type="SAM" id="MobiDB-lite"/>
    </source>
</evidence>
<dbReference type="PANTHER" id="PTHR13832:SF233">
    <property type="entry name" value="PROTEIN PHOSPHATASE 1F"/>
    <property type="match status" value="1"/>
</dbReference>
<dbReference type="PANTHER" id="PTHR13832">
    <property type="entry name" value="PROTEIN PHOSPHATASE 2C"/>
    <property type="match status" value="1"/>
</dbReference>
<protein>
    <recommendedName>
        <fullName evidence="16">Protein phosphatase 1F</fullName>
        <ecNumber evidence="4">3.1.3.16</ecNumber>
    </recommendedName>
    <alternativeName>
        <fullName evidence="17">Ca(2+)/calmodulin-dependent protein kinase phosphatase</fullName>
    </alternativeName>
</protein>
<evidence type="ECO:0000313" key="21">
    <source>
        <dbReference type="Ensembl" id="ENSCPOP00000014729.2"/>
    </source>
</evidence>
<reference evidence="22" key="1">
    <citation type="journal article" date="2011" name="Nature">
        <title>A high-resolution map of human evolutionary constraint using 29 mammals.</title>
        <authorList>
            <person name="Lindblad-Toh K."/>
            <person name="Garber M."/>
            <person name="Zuk O."/>
            <person name="Lin M.F."/>
            <person name="Parker B.J."/>
            <person name="Washietl S."/>
            <person name="Kheradpour P."/>
            <person name="Ernst J."/>
            <person name="Jordan G."/>
            <person name="Mauceli E."/>
            <person name="Ward L.D."/>
            <person name="Lowe C.B."/>
            <person name="Holloway A.K."/>
            <person name="Clamp M."/>
            <person name="Gnerre S."/>
            <person name="Alfoldi J."/>
            <person name="Beal K."/>
            <person name="Chang J."/>
            <person name="Clawson H."/>
            <person name="Cuff J."/>
            <person name="Di Palma F."/>
            <person name="Fitzgerald S."/>
            <person name="Flicek P."/>
            <person name="Guttman M."/>
            <person name="Hubisz M.J."/>
            <person name="Jaffe D.B."/>
            <person name="Jungreis I."/>
            <person name="Kent W.J."/>
            <person name="Kostka D."/>
            <person name="Lara M."/>
            <person name="Martins A.L."/>
            <person name="Massingham T."/>
            <person name="Moltke I."/>
            <person name="Raney B.J."/>
            <person name="Rasmussen M.D."/>
            <person name="Robinson J."/>
            <person name="Stark A."/>
            <person name="Vilella A.J."/>
            <person name="Wen J."/>
            <person name="Xie X."/>
            <person name="Zody M.C."/>
            <person name="Baldwin J."/>
            <person name="Bloom T."/>
            <person name="Chin C.W."/>
            <person name="Heiman D."/>
            <person name="Nicol R."/>
            <person name="Nusbaum C."/>
            <person name="Young S."/>
            <person name="Wilkinson J."/>
            <person name="Worley K.C."/>
            <person name="Kovar C.L."/>
            <person name="Muzny D.M."/>
            <person name="Gibbs R.A."/>
            <person name="Cree A."/>
            <person name="Dihn H.H."/>
            <person name="Fowler G."/>
            <person name="Jhangiani S."/>
            <person name="Joshi V."/>
            <person name="Lee S."/>
            <person name="Lewis L.R."/>
            <person name="Nazareth L.V."/>
            <person name="Okwuonu G."/>
            <person name="Santibanez J."/>
            <person name="Warren W.C."/>
            <person name="Mardis E.R."/>
            <person name="Weinstock G.M."/>
            <person name="Wilson R.K."/>
            <person name="Delehaunty K."/>
            <person name="Dooling D."/>
            <person name="Fronik C."/>
            <person name="Fulton L."/>
            <person name="Fulton B."/>
            <person name="Graves T."/>
            <person name="Minx P."/>
            <person name="Sodergren E."/>
            <person name="Birney E."/>
            <person name="Margulies E.H."/>
            <person name="Herrero J."/>
            <person name="Green E.D."/>
            <person name="Haussler D."/>
            <person name="Siepel A."/>
            <person name="Goldman N."/>
            <person name="Pollard K.S."/>
            <person name="Pedersen J.S."/>
            <person name="Lander E.S."/>
            <person name="Kellis M."/>
        </authorList>
    </citation>
    <scope>NUCLEOTIDE SEQUENCE [LARGE SCALE GENOMIC DNA]</scope>
    <source>
        <strain evidence="22">2N</strain>
    </source>
</reference>
<evidence type="ECO:0000256" key="9">
    <source>
        <dbReference type="ARBA" id="ARBA00022842"/>
    </source>
</evidence>
<comment type="cofactor">
    <cofactor evidence="2">
        <name>Mg(2+)</name>
        <dbReference type="ChEBI" id="CHEBI:18420"/>
    </cofactor>
</comment>
<keyword evidence="7" id="KW-0479">Metal-binding</keyword>
<comment type="function">
    <text evidence="14">Dephosphorylates and concomitantly deactivates CaM-kinase II activated upon autophosphorylation, and CaM-kinases IV and I activated upon phosphorylation by CaM-kinase kinase. Promotes apoptosis.</text>
</comment>
<dbReference type="GO" id="GO:0032991">
    <property type="term" value="C:protein-containing complex"/>
    <property type="evidence" value="ECO:0007669"/>
    <property type="project" value="Ensembl"/>
</dbReference>
<evidence type="ECO:0000256" key="8">
    <source>
        <dbReference type="ARBA" id="ARBA00022801"/>
    </source>
</evidence>
<dbReference type="GO" id="GO:0051224">
    <property type="term" value="P:negative regulation of protein transport"/>
    <property type="evidence" value="ECO:0007669"/>
    <property type="project" value="Ensembl"/>
</dbReference>
<keyword evidence="5" id="KW-0597">Phosphoprotein</keyword>
<dbReference type="CDD" id="cd00143">
    <property type="entry name" value="PP2Cc"/>
    <property type="match status" value="1"/>
</dbReference>